<name>A0A0V1AQX8_TRISP</name>
<evidence type="ECO:0000313" key="2">
    <source>
        <dbReference type="EMBL" id="KRY27179.1"/>
    </source>
</evidence>
<evidence type="ECO:0000313" key="3">
    <source>
        <dbReference type="Proteomes" id="UP000054776"/>
    </source>
</evidence>
<dbReference type="Proteomes" id="UP000054776">
    <property type="component" value="Unassembled WGS sequence"/>
</dbReference>
<keyword evidence="3" id="KW-1185">Reference proteome</keyword>
<dbReference type="eggNOG" id="KOG1075">
    <property type="taxonomic scope" value="Eukaryota"/>
</dbReference>
<dbReference type="EMBL" id="JYDH01000277">
    <property type="protein sequence ID" value="KRY27179.1"/>
    <property type="molecule type" value="Genomic_DNA"/>
</dbReference>
<dbReference type="PANTHER" id="PTHR47027:SF20">
    <property type="entry name" value="REVERSE TRANSCRIPTASE-LIKE PROTEIN WITH RNA-DIRECTED DNA POLYMERASE DOMAIN"/>
    <property type="match status" value="1"/>
</dbReference>
<reference evidence="2 3" key="1">
    <citation type="submission" date="2015-01" db="EMBL/GenBank/DDBJ databases">
        <title>Evolution of Trichinella species and genotypes.</title>
        <authorList>
            <person name="Korhonen P.K."/>
            <person name="Edoardo P."/>
            <person name="Giuseppe L.R."/>
            <person name="Gasser R.B."/>
        </authorList>
    </citation>
    <scope>NUCLEOTIDE SEQUENCE [LARGE SCALE GENOMIC DNA]</scope>
    <source>
        <strain evidence="2">ISS3</strain>
    </source>
</reference>
<organism evidence="2 3">
    <name type="scientific">Trichinella spiralis</name>
    <name type="common">Trichina worm</name>
    <dbReference type="NCBI Taxonomy" id="6334"/>
    <lineage>
        <taxon>Eukaryota</taxon>
        <taxon>Metazoa</taxon>
        <taxon>Ecdysozoa</taxon>
        <taxon>Nematoda</taxon>
        <taxon>Enoplea</taxon>
        <taxon>Dorylaimia</taxon>
        <taxon>Trichinellida</taxon>
        <taxon>Trichinellidae</taxon>
        <taxon>Trichinella</taxon>
    </lineage>
</organism>
<comment type="caution">
    <text evidence="2">The sequence shown here is derived from an EMBL/GenBank/DDBJ whole genome shotgun (WGS) entry which is preliminary data.</text>
</comment>
<feature type="domain" description="Reverse transcriptase" evidence="1">
    <location>
        <begin position="1"/>
        <end position="273"/>
    </location>
</feature>
<dbReference type="PROSITE" id="PS50878">
    <property type="entry name" value="RT_POL"/>
    <property type="match status" value="1"/>
</dbReference>
<evidence type="ECO:0000259" key="1">
    <source>
        <dbReference type="PROSITE" id="PS50878"/>
    </source>
</evidence>
<dbReference type="CDD" id="cd01650">
    <property type="entry name" value="RT_nLTR_like"/>
    <property type="match status" value="1"/>
</dbReference>
<dbReference type="AlphaFoldDB" id="A0A0V1AQX8"/>
<dbReference type="PANTHER" id="PTHR47027">
    <property type="entry name" value="REVERSE TRANSCRIPTASE DOMAIN-CONTAINING PROTEIN"/>
    <property type="match status" value="1"/>
</dbReference>
<dbReference type="OrthoDB" id="410104at2759"/>
<gene>
    <name evidence="2" type="primary">pol</name>
    <name evidence="2" type="ORF">T01_15806</name>
</gene>
<accession>A0A0V1AQX8</accession>
<proteinExistence type="predicted"/>
<dbReference type="InterPro" id="IPR000477">
    <property type="entry name" value="RT_dom"/>
</dbReference>
<dbReference type="InParanoid" id="A0A0V1AQX8"/>
<protein>
    <submittedName>
        <fullName evidence="2">Retrovirus-related Pol polyprotein from type-2 retrotransposable element R2DM</fullName>
    </submittedName>
</protein>
<sequence length="292" mass="31875">MNLGSASGPDGVKVSNLREIGPTDCRTAVIPKVDNPRSDAEDFRSMTVGSCVYIPAVQQDCNGRLSEVTPLNPHQKVFRLGTDGAFENITTFTTIIREAHKSGKEFNMVSVDLAKAFDTVSHSSIDRPLRMHGLDTDSRALIWEMVTVSTTVIKGDGGVLSNKIEINQVYARETPFPPLLLNSVMDELIERLEQSGVGYKIGNTEVVRLAFADDVTLVSSSHRVMEKLLSITHDFVNERGLRVNIKKCKGMRFVRTPKTKSIVQDTSKAGVAKVVDIDPSGSKGLSKGSKKA</sequence>
<dbReference type="Pfam" id="PF00078">
    <property type="entry name" value="RVT_1"/>
    <property type="match status" value="1"/>
</dbReference>